<dbReference type="InterPro" id="IPR013061">
    <property type="entry name" value="Trp/try_permease_CS"/>
</dbReference>
<dbReference type="PRINTS" id="PR00166">
    <property type="entry name" value="AROAAPRMEASE"/>
</dbReference>
<evidence type="ECO:0000256" key="9">
    <source>
        <dbReference type="ARBA" id="ARBA00023136"/>
    </source>
</evidence>
<keyword evidence="4 10" id="KW-1003">Cell membrane</keyword>
<feature type="transmembrane region" description="Helical" evidence="10">
    <location>
        <begin position="183"/>
        <end position="203"/>
    </location>
</feature>
<reference evidence="11 12" key="1">
    <citation type="submission" date="2017-09" db="EMBL/GenBank/DDBJ databases">
        <authorList>
            <person name="Ehlers B."/>
            <person name="Leendertz F.H."/>
        </authorList>
    </citation>
    <scope>NUCLEOTIDE SEQUENCE [LARGE SCALE GENOMIC DNA]</scope>
    <source>
        <strain evidence="11 12">DSM 16848</strain>
    </source>
</reference>
<dbReference type="NCBIfam" id="TIGR00837">
    <property type="entry name" value="araaP"/>
    <property type="match status" value="1"/>
</dbReference>
<evidence type="ECO:0000256" key="3">
    <source>
        <dbReference type="ARBA" id="ARBA00022448"/>
    </source>
</evidence>
<dbReference type="Pfam" id="PF03222">
    <property type="entry name" value="Trp_Tyr_perm"/>
    <property type="match status" value="1"/>
</dbReference>
<dbReference type="Proteomes" id="UP000219669">
    <property type="component" value="Unassembled WGS sequence"/>
</dbReference>
<evidence type="ECO:0000256" key="7">
    <source>
        <dbReference type="ARBA" id="ARBA00022970"/>
    </source>
</evidence>
<feature type="transmembrane region" description="Helical" evidence="10">
    <location>
        <begin position="273"/>
        <end position="301"/>
    </location>
</feature>
<evidence type="ECO:0000313" key="12">
    <source>
        <dbReference type="Proteomes" id="UP000219669"/>
    </source>
</evidence>
<dbReference type="Gene3D" id="1.20.1740.10">
    <property type="entry name" value="Amino acid/polyamine transporter I"/>
    <property type="match status" value="1"/>
</dbReference>
<dbReference type="PANTHER" id="PTHR46997">
    <property type="entry name" value="LOW AFFINITY TRYPTOPHAN PERMEASE-RELATED"/>
    <property type="match status" value="1"/>
</dbReference>
<protein>
    <recommendedName>
        <fullName evidence="10">Aromatic amino acid permease</fullName>
    </recommendedName>
</protein>
<dbReference type="InterPro" id="IPR013059">
    <property type="entry name" value="Trp_tyr_transpt"/>
</dbReference>
<feature type="transmembrane region" description="Helical" evidence="10">
    <location>
        <begin position="151"/>
        <end position="171"/>
    </location>
</feature>
<gene>
    <name evidence="11" type="ORF">SAMN02746062_00945</name>
</gene>
<dbReference type="OrthoDB" id="18749at2"/>
<comment type="subcellular location">
    <subcellularLocation>
        <location evidence="1 10">Cell inner membrane</location>
        <topology evidence="1 10">Multi-pass membrane protein</topology>
    </subcellularLocation>
</comment>
<dbReference type="GO" id="GO:0003333">
    <property type="term" value="P:amino acid transmembrane transport"/>
    <property type="evidence" value="ECO:0007669"/>
    <property type="project" value="InterPro"/>
</dbReference>
<evidence type="ECO:0000256" key="10">
    <source>
        <dbReference type="RuleBase" id="RU367149"/>
    </source>
</evidence>
<evidence type="ECO:0000313" key="11">
    <source>
        <dbReference type="EMBL" id="SOD67541.1"/>
    </source>
</evidence>
<feature type="transmembrane region" description="Helical" evidence="10">
    <location>
        <begin position="313"/>
        <end position="334"/>
    </location>
</feature>
<dbReference type="GO" id="GO:0005886">
    <property type="term" value="C:plasma membrane"/>
    <property type="evidence" value="ECO:0007669"/>
    <property type="project" value="UniProtKB-SubCell"/>
</dbReference>
<evidence type="ECO:0000256" key="4">
    <source>
        <dbReference type="ARBA" id="ARBA00022475"/>
    </source>
</evidence>
<feature type="transmembrane region" description="Helical" evidence="10">
    <location>
        <begin position="340"/>
        <end position="364"/>
    </location>
</feature>
<keyword evidence="3 10" id="KW-0813">Transport</keyword>
<proteinExistence type="inferred from homology"/>
<keyword evidence="5 10" id="KW-0997">Cell inner membrane</keyword>
<keyword evidence="6 10" id="KW-0812">Transmembrane</keyword>
<feature type="transmembrane region" description="Helical" evidence="10">
    <location>
        <begin position="376"/>
        <end position="398"/>
    </location>
</feature>
<keyword evidence="7 10" id="KW-0029">Amino-acid transport</keyword>
<keyword evidence="8 10" id="KW-1133">Transmembrane helix</keyword>
<dbReference type="InterPro" id="IPR018227">
    <property type="entry name" value="Amino_acid_transport_2"/>
</dbReference>
<feature type="transmembrane region" description="Helical" evidence="10">
    <location>
        <begin position="80"/>
        <end position="104"/>
    </location>
</feature>
<accession>A0A286E9G8</accession>
<feature type="transmembrane region" description="Helical" evidence="10">
    <location>
        <begin position="124"/>
        <end position="144"/>
    </location>
</feature>
<feature type="transmembrane region" description="Helical" evidence="10">
    <location>
        <begin position="215"/>
        <end position="235"/>
    </location>
</feature>
<dbReference type="AlphaFoldDB" id="A0A286E9G8"/>
<feature type="transmembrane region" description="Helical" evidence="10">
    <location>
        <begin position="38"/>
        <end position="59"/>
    </location>
</feature>
<dbReference type="PANTHER" id="PTHR46997:SF2">
    <property type="entry name" value="TYROSINE-SPECIFIC TRANSPORT SYSTEM"/>
    <property type="match status" value="1"/>
</dbReference>
<keyword evidence="12" id="KW-1185">Reference proteome</keyword>
<dbReference type="PROSITE" id="PS00594">
    <property type="entry name" value="AROMATIC_AA_PERMEASE_1"/>
    <property type="match status" value="1"/>
</dbReference>
<evidence type="ECO:0000256" key="8">
    <source>
        <dbReference type="ARBA" id="ARBA00022989"/>
    </source>
</evidence>
<comment type="caution">
    <text evidence="10">Lacks conserved residue(s) required for the propagation of feature annotation.</text>
</comment>
<dbReference type="RefSeq" id="WP_097114012.1">
    <property type="nucleotide sequence ID" value="NZ_CP083931.1"/>
</dbReference>
<evidence type="ECO:0000256" key="5">
    <source>
        <dbReference type="ARBA" id="ARBA00022519"/>
    </source>
</evidence>
<comment type="similarity">
    <text evidence="2 10">Belongs to the amino acid/polyamine transporter 2 family. Mtr/TnaB/TyrP permease subfamily.</text>
</comment>
<comment type="function">
    <text evidence="10">Involved in transporting aromatic amino acids across the cytoplasmic membrane.</text>
</comment>
<organism evidence="11 12">
    <name type="scientific">Alysiella filiformis DSM 16848</name>
    <dbReference type="NCBI Taxonomy" id="1120981"/>
    <lineage>
        <taxon>Bacteria</taxon>
        <taxon>Pseudomonadati</taxon>
        <taxon>Pseudomonadota</taxon>
        <taxon>Betaproteobacteria</taxon>
        <taxon>Neisseriales</taxon>
        <taxon>Neisseriaceae</taxon>
        <taxon>Alysiella</taxon>
    </lineage>
</organism>
<dbReference type="GO" id="GO:0015173">
    <property type="term" value="F:aromatic amino acid transmembrane transporter activity"/>
    <property type="evidence" value="ECO:0007669"/>
    <property type="project" value="UniProtKB-UniRule"/>
</dbReference>
<keyword evidence="9 10" id="KW-0472">Membrane</keyword>
<evidence type="ECO:0000256" key="2">
    <source>
        <dbReference type="ARBA" id="ARBA00005452"/>
    </source>
</evidence>
<evidence type="ECO:0000256" key="6">
    <source>
        <dbReference type="ARBA" id="ARBA00022692"/>
    </source>
</evidence>
<name>A0A286E9G8_9NEIS</name>
<dbReference type="EMBL" id="OCNF01000006">
    <property type="protein sequence ID" value="SOD67541.1"/>
    <property type="molecule type" value="Genomic_DNA"/>
</dbReference>
<sequence>MNKKLGSTLLVAGTMIGAGMLAMPLTSAGIGFTWTVILLLALWLLLTYSALLFVEVFQTTDSEASIGTLAGQYFGKWGKIVTNIVLLVFLYALLAAYIAGGGGIVAQQVANLQGVESAGDGLKIVSAVVFTLIFGGFVAISTKVVDAVNRLLFVAMLVAFALVLVLMLPKLSLGYLLEMPLDYALLVSASPVFFTSFGFHGSIHSLNRYLEGNVAALRGSVVMGSLITLAGYIVWQLATHGVLSQATFTEIITQKPNLQGLVEAIRVVTGSNVVAGAVALFSALALITSFLGVALGLLECLDDLLVKSCNKRLNRLVLSVMTFLPSLLFVLFYPEGFIKALGYAGQMFAFYAVVLPAALAWQVRKKHPNLPYRVKGGYAALLVSAVLGLIIVHVPFLIKWDWLPAVIG</sequence>
<evidence type="ECO:0000256" key="1">
    <source>
        <dbReference type="ARBA" id="ARBA00004429"/>
    </source>
</evidence>